<dbReference type="GO" id="GO:0003824">
    <property type="term" value="F:catalytic activity"/>
    <property type="evidence" value="ECO:0007669"/>
    <property type="project" value="UniProtKB-ARBA"/>
</dbReference>
<feature type="compositionally biased region" description="Pro residues" evidence="1">
    <location>
        <begin position="22"/>
        <end position="51"/>
    </location>
</feature>
<feature type="compositionally biased region" description="Pro residues" evidence="1">
    <location>
        <begin position="1"/>
        <end position="15"/>
    </location>
</feature>
<feature type="region of interest" description="Disordered" evidence="1">
    <location>
        <begin position="1"/>
        <end position="65"/>
    </location>
</feature>
<evidence type="ECO:0000313" key="5">
    <source>
        <dbReference type="Proteomes" id="UP000060513"/>
    </source>
</evidence>
<dbReference type="Proteomes" id="UP000060513">
    <property type="component" value="Chromosome"/>
</dbReference>
<dbReference type="Gene3D" id="3.40.50.1820">
    <property type="entry name" value="alpha/beta hydrolase"/>
    <property type="match status" value="1"/>
</dbReference>
<dbReference type="KEGG" id="spri:SPRI_7204"/>
<dbReference type="KEGG" id="spri:SPRI_0149"/>
<evidence type="ECO:0000313" key="4">
    <source>
        <dbReference type="EMBL" id="ALC25510.1"/>
    </source>
</evidence>
<dbReference type="RefSeq" id="WP_234020477.1">
    <property type="nucleotide sequence ID" value="NZ_CP011340.1"/>
</dbReference>
<dbReference type="EMBL" id="CP011340">
    <property type="protein sequence ID" value="ALC25510.1"/>
    <property type="molecule type" value="Genomic_DNA"/>
</dbReference>
<name>A0A0M4DMQ4_STRPR</name>
<dbReference type="PANTHER" id="PTHR43194:SF2">
    <property type="entry name" value="PEROXISOMAL MEMBRANE PROTEIN LPX1"/>
    <property type="match status" value="1"/>
</dbReference>
<evidence type="ECO:0000256" key="1">
    <source>
        <dbReference type="SAM" id="MobiDB-lite"/>
    </source>
</evidence>
<evidence type="ECO:0000313" key="3">
    <source>
        <dbReference type="EMBL" id="ALC18455.1"/>
    </source>
</evidence>
<dbReference type="InterPro" id="IPR050228">
    <property type="entry name" value="Carboxylesterase_BioH"/>
</dbReference>
<organism evidence="4">
    <name type="scientific">Streptomyces pristinaespiralis</name>
    <dbReference type="NCBI Taxonomy" id="38300"/>
    <lineage>
        <taxon>Bacteria</taxon>
        <taxon>Bacillati</taxon>
        <taxon>Actinomycetota</taxon>
        <taxon>Actinomycetes</taxon>
        <taxon>Kitasatosporales</taxon>
        <taxon>Streptomycetaceae</taxon>
        <taxon>Streptomyces</taxon>
    </lineage>
</organism>
<dbReference type="PANTHER" id="PTHR43194">
    <property type="entry name" value="HYDROLASE ALPHA/BETA FOLD FAMILY"/>
    <property type="match status" value="1"/>
</dbReference>
<reference evidence="4 5" key="1">
    <citation type="submission" date="2015-08" db="EMBL/GenBank/DDBJ databases">
        <title>Genome sequence of the pristinamycin over-producing bacterium Streptomyces pristinaespiralis HCCB10218.</title>
        <authorList>
            <person name="Tian J."/>
            <person name="Yang J."/>
            <person name="Li L."/>
            <person name="Ruan L."/>
            <person name="Wei W."/>
            <person name="Zheng G."/>
            <person name="Wei Z."/>
            <person name="Yang S."/>
            <person name="Ge M."/>
            <person name="Jiang W."/>
            <person name="Lu Y."/>
        </authorList>
    </citation>
    <scope>NUCLEOTIDE SEQUENCE [LARGE SCALE GENOMIC DNA]</scope>
    <source>
        <strain evidence="4 5">HCCB 10218</strain>
    </source>
</reference>
<accession>A0A0M4DMQ4</accession>
<evidence type="ECO:0000259" key="2">
    <source>
        <dbReference type="Pfam" id="PF12697"/>
    </source>
</evidence>
<protein>
    <submittedName>
        <fullName evidence="4">Thioesterase</fullName>
    </submittedName>
</protein>
<gene>
    <name evidence="3" type="ORF">SPRI_0149</name>
    <name evidence="4" type="ORF">SPRI_7204</name>
</gene>
<dbReference type="InterPro" id="IPR029058">
    <property type="entry name" value="AB_hydrolase_fold"/>
</dbReference>
<dbReference type="AlphaFoldDB" id="A0A0M4DMQ4"/>
<sequence length="354" mass="37411">MPRPPEPPPAAPAPPRAAATPVPAPSRVPATPAPAPLRPATPVPAARPGPEAPADRTAADQGVADGTAADQGVRIEEITLDAGALQLSALYARPHPAAGEPRAVVVAVHGLGMHARYFHSPAHPDLSLLTLAARLGHPVLAVDRPGHGRLGHRHPDGQPLAEQSATLHRALAAFAREHPTGAGFFLLAHSYGGKLALHAAADDTAGTLIGLDISGLGHHYAPAARGFPATLGGGAWGLNWGPMHLYPPGTFQGARALMARTPRHEEHDPGPPWPLRYRQLAPRVRVPVRLTFAEHEQWWHTDDAALTAMAARLSASPRVRVDRQDAAGHNISLGWAARPYHLRALAFLEECLRP</sequence>
<dbReference type="InterPro" id="IPR000073">
    <property type="entry name" value="AB_hydrolase_1"/>
</dbReference>
<dbReference type="STRING" id="38300.SPRI_0149"/>
<proteinExistence type="predicted"/>
<dbReference type="PATRIC" id="fig|38300.4.peg.159"/>
<dbReference type="EMBL" id="CP011340">
    <property type="protein sequence ID" value="ALC18455.1"/>
    <property type="molecule type" value="Genomic_DNA"/>
</dbReference>
<feature type="domain" description="AB hydrolase-1" evidence="2">
    <location>
        <begin position="105"/>
        <end position="331"/>
    </location>
</feature>
<dbReference type="GeneID" id="97231772"/>
<dbReference type="Pfam" id="PF12697">
    <property type="entry name" value="Abhydrolase_6"/>
    <property type="match status" value="1"/>
</dbReference>
<dbReference type="SUPFAM" id="SSF53474">
    <property type="entry name" value="alpha/beta-Hydrolases"/>
    <property type="match status" value="1"/>
</dbReference>